<feature type="compositionally biased region" description="Acidic residues" evidence="1">
    <location>
        <begin position="438"/>
        <end position="462"/>
    </location>
</feature>
<name>A0ABR3CDD0_9PEZI</name>
<protein>
    <submittedName>
        <fullName evidence="2">Uncharacterized protein</fullName>
    </submittedName>
</protein>
<sequence>MELSHVYGVELSRLRNLCSEPQPLRKIHFRLESDTLPARESYLDLYVPEFHQYGSSTDRPVRHLDITSTWRKLSTTHAAELKFWEDMFAAVLEYTISNHLIDLVDDMHDCNIDRYPGDLDGRICAFVNKLGGRTFPVNVREIATCMLELYNRHGCQHQWFASSGNLYNALCEFLRTRDCFLDAPLHPTIKVTFAASFSPQNEPAVVGVLRRFGPVMGFTRLDAFTTEDAWCEIHPTYVEPALDPSYASFSKRPEYRLASDWVKFDWDSGVQGFRGYVRPMPSLGAAGVRTCLNVDLAVVSRRVFPDGVVFERNLRVRIKLYTAKLATKMSDDGRTDSVLDTSSDQKRPVSTVWISTDDTTAATSHKSSGTVDNTAWVRWSNEDDEGLGGHSHMEEQWYMPPGDQIERAERLGRSIKEWYDAMLLKRDTPRKKTREEQSQEEAFEEAFLEGDSGEDGDIEGDD</sequence>
<feature type="region of interest" description="Disordered" evidence="1">
    <location>
        <begin position="426"/>
        <end position="462"/>
    </location>
</feature>
<dbReference type="GeneID" id="92010214"/>
<proteinExistence type="predicted"/>
<reference evidence="2 3" key="1">
    <citation type="submission" date="2024-02" db="EMBL/GenBank/DDBJ databases">
        <title>De novo assembly and annotation of 12 fungi associated with fruit tree decline syndrome in Ontario, Canada.</title>
        <authorList>
            <person name="Sulman M."/>
            <person name="Ellouze W."/>
            <person name="Ilyukhin E."/>
        </authorList>
    </citation>
    <scope>NUCLEOTIDE SEQUENCE [LARGE SCALE GENOMIC DNA]</scope>
    <source>
        <strain evidence="2 3">FDS-637</strain>
    </source>
</reference>
<organism evidence="2 3">
    <name type="scientific">Diplodia seriata</name>
    <dbReference type="NCBI Taxonomy" id="420778"/>
    <lineage>
        <taxon>Eukaryota</taxon>
        <taxon>Fungi</taxon>
        <taxon>Dikarya</taxon>
        <taxon>Ascomycota</taxon>
        <taxon>Pezizomycotina</taxon>
        <taxon>Dothideomycetes</taxon>
        <taxon>Dothideomycetes incertae sedis</taxon>
        <taxon>Botryosphaeriales</taxon>
        <taxon>Botryosphaeriaceae</taxon>
        <taxon>Diplodia</taxon>
    </lineage>
</organism>
<evidence type="ECO:0000313" key="2">
    <source>
        <dbReference type="EMBL" id="KAL0258632.1"/>
    </source>
</evidence>
<accession>A0ABR3CDD0</accession>
<evidence type="ECO:0000313" key="3">
    <source>
        <dbReference type="Proteomes" id="UP001430584"/>
    </source>
</evidence>
<dbReference type="EMBL" id="JAJVCZ030000006">
    <property type="protein sequence ID" value="KAL0258632.1"/>
    <property type="molecule type" value="Genomic_DNA"/>
</dbReference>
<keyword evidence="3" id="KW-1185">Reference proteome</keyword>
<comment type="caution">
    <text evidence="2">The sequence shown here is derived from an EMBL/GenBank/DDBJ whole genome shotgun (WGS) entry which is preliminary data.</text>
</comment>
<dbReference type="RefSeq" id="XP_066631661.1">
    <property type="nucleotide sequence ID" value="XM_066777566.1"/>
</dbReference>
<gene>
    <name evidence="2" type="ORF">SLS55_006129</name>
</gene>
<evidence type="ECO:0000256" key="1">
    <source>
        <dbReference type="SAM" id="MobiDB-lite"/>
    </source>
</evidence>
<dbReference type="Proteomes" id="UP001430584">
    <property type="component" value="Unassembled WGS sequence"/>
</dbReference>